<evidence type="ECO:0000313" key="2">
    <source>
        <dbReference type="EMBL" id="CAH1985730.1"/>
    </source>
</evidence>
<evidence type="ECO:0000256" key="1">
    <source>
        <dbReference type="SAM" id="MobiDB-lite"/>
    </source>
</evidence>
<sequence>MNSLTSGSWRRHQCIPARESPKDVSQSSISYERSSTGSSRVKSWRREMHFKRWECGVESQKFRLSGKKRIR</sequence>
<proteinExistence type="predicted"/>
<keyword evidence="3" id="KW-1185">Reference proteome</keyword>
<accession>A0A9P0L5B5</accession>
<name>A0A9P0L5B5_ACAOB</name>
<dbReference type="Proteomes" id="UP001152888">
    <property type="component" value="Unassembled WGS sequence"/>
</dbReference>
<dbReference type="EMBL" id="CAKOFQ010006985">
    <property type="protein sequence ID" value="CAH1985730.1"/>
    <property type="molecule type" value="Genomic_DNA"/>
</dbReference>
<dbReference type="AlphaFoldDB" id="A0A9P0L5B5"/>
<organism evidence="2 3">
    <name type="scientific">Acanthoscelides obtectus</name>
    <name type="common">Bean weevil</name>
    <name type="synonym">Bruchus obtectus</name>
    <dbReference type="NCBI Taxonomy" id="200917"/>
    <lineage>
        <taxon>Eukaryota</taxon>
        <taxon>Metazoa</taxon>
        <taxon>Ecdysozoa</taxon>
        <taxon>Arthropoda</taxon>
        <taxon>Hexapoda</taxon>
        <taxon>Insecta</taxon>
        <taxon>Pterygota</taxon>
        <taxon>Neoptera</taxon>
        <taxon>Endopterygota</taxon>
        <taxon>Coleoptera</taxon>
        <taxon>Polyphaga</taxon>
        <taxon>Cucujiformia</taxon>
        <taxon>Chrysomeloidea</taxon>
        <taxon>Chrysomelidae</taxon>
        <taxon>Bruchinae</taxon>
        <taxon>Bruchini</taxon>
        <taxon>Acanthoscelides</taxon>
    </lineage>
</organism>
<comment type="caution">
    <text evidence="2">The sequence shown here is derived from an EMBL/GenBank/DDBJ whole genome shotgun (WGS) entry which is preliminary data.</text>
</comment>
<evidence type="ECO:0000313" key="3">
    <source>
        <dbReference type="Proteomes" id="UP001152888"/>
    </source>
</evidence>
<feature type="region of interest" description="Disordered" evidence="1">
    <location>
        <begin position="1"/>
        <end position="35"/>
    </location>
</feature>
<protein>
    <submittedName>
        <fullName evidence="2">Uncharacterized protein</fullName>
    </submittedName>
</protein>
<feature type="compositionally biased region" description="Polar residues" evidence="1">
    <location>
        <begin position="23"/>
        <end position="35"/>
    </location>
</feature>
<gene>
    <name evidence="2" type="ORF">ACAOBT_LOCUS16846</name>
</gene>
<reference evidence="2" key="1">
    <citation type="submission" date="2022-03" db="EMBL/GenBank/DDBJ databases">
        <authorList>
            <person name="Sayadi A."/>
        </authorList>
    </citation>
    <scope>NUCLEOTIDE SEQUENCE</scope>
</reference>